<sequence>MNQTVYFILIFIGGPPADIKLDDLKKVVAYLIHQSLAFGRDGNLEKNKISREVPVFAPTVILDNDQGCLPDLSIEIMDEDPYDPLFKPPQTPTQTLHIQHWNSPAGTSSAPTPTPKGDLLPKKTDCTHIISESSHFQWYAAF</sequence>
<feature type="region of interest" description="Disordered" evidence="1">
    <location>
        <begin position="92"/>
        <end position="116"/>
    </location>
</feature>
<evidence type="ECO:0000256" key="1">
    <source>
        <dbReference type="SAM" id="MobiDB-lite"/>
    </source>
</evidence>
<protein>
    <submittedName>
        <fullName evidence="2">Uncharacterized protein</fullName>
    </submittedName>
</protein>
<keyword evidence="3" id="KW-1185">Reference proteome</keyword>
<name>A0AAV2Q391_MEGNR</name>
<comment type="caution">
    <text evidence="2">The sequence shown here is derived from an EMBL/GenBank/DDBJ whole genome shotgun (WGS) entry which is preliminary data.</text>
</comment>
<evidence type="ECO:0000313" key="2">
    <source>
        <dbReference type="EMBL" id="CAL4068247.1"/>
    </source>
</evidence>
<evidence type="ECO:0000313" key="3">
    <source>
        <dbReference type="Proteomes" id="UP001497623"/>
    </source>
</evidence>
<dbReference type="AlphaFoldDB" id="A0AAV2Q391"/>
<organism evidence="2 3">
    <name type="scientific">Meganyctiphanes norvegica</name>
    <name type="common">Northern krill</name>
    <name type="synonym">Thysanopoda norvegica</name>
    <dbReference type="NCBI Taxonomy" id="48144"/>
    <lineage>
        <taxon>Eukaryota</taxon>
        <taxon>Metazoa</taxon>
        <taxon>Ecdysozoa</taxon>
        <taxon>Arthropoda</taxon>
        <taxon>Crustacea</taxon>
        <taxon>Multicrustacea</taxon>
        <taxon>Malacostraca</taxon>
        <taxon>Eumalacostraca</taxon>
        <taxon>Eucarida</taxon>
        <taxon>Euphausiacea</taxon>
        <taxon>Euphausiidae</taxon>
        <taxon>Meganyctiphanes</taxon>
    </lineage>
</organism>
<gene>
    <name evidence="2" type="ORF">MNOR_LOCUS7049</name>
</gene>
<proteinExistence type="predicted"/>
<accession>A0AAV2Q391</accession>
<feature type="compositionally biased region" description="Polar residues" evidence="1">
    <location>
        <begin position="92"/>
        <end position="102"/>
    </location>
</feature>
<dbReference type="EMBL" id="CAXKWB010003032">
    <property type="protein sequence ID" value="CAL4068247.1"/>
    <property type="molecule type" value="Genomic_DNA"/>
</dbReference>
<reference evidence="2 3" key="1">
    <citation type="submission" date="2024-05" db="EMBL/GenBank/DDBJ databases">
        <authorList>
            <person name="Wallberg A."/>
        </authorList>
    </citation>
    <scope>NUCLEOTIDE SEQUENCE [LARGE SCALE GENOMIC DNA]</scope>
</reference>
<dbReference type="Proteomes" id="UP001497623">
    <property type="component" value="Unassembled WGS sequence"/>
</dbReference>